<evidence type="ECO:0000256" key="3">
    <source>
        <dbReference type="ARBA" id="ARBA00022475"/>
    </source>
</evidence>
<dbReference type="GO" id="GO:0019350">
    <property type="term" value="P:teichoic acid biosynthetic process"/>
    <property type="evidence" value="ECO:0007669"/>
    <property type="project" value="UniProtKB-KW"/>
</dbReference>
<dbReference type="Proteomes" id="UP000441358">
    <property type="component" value="Unassembled WGS sequence"/>
</dbReference>
<dbReference type="AlphaFoldDB" id="A0A7K0HQK7"/>
<gene>
    <name evidence="7" type="ORF">GKD66_19055</name>
</gene>
<comment type="subcellular location">
    <subcellularLocation>
        <location evidence="1">Cell membrane</location>
        <topology evidence="1">Peripheral membrane protein</topology>
    </subcellularLocation>
</comment>
<evidence type="ECO:0000256" key="1">
    <source>
        <dbReference type="ARBA" id="ARBA00004202"/>
    </source>
</evidence>
<protein>
    <submittedName>
        <fullName evidence="7">CDP-glycerol glycerophosphotransferase family protein</fullName>
    </submittedName>
</protein>
<dbReference type="Gene3D" id="3.40.50.12580">
    <property type="match status" value="1"/>
</dbReference>
<organism evidence="7 8">
    <name type="scientific">Parabacteroides distasonis</name>
    <dbReference type="NCBI Taxonomy" id="823"/>
    <lineage>
        <taxon>Bacteria</taxon>
        <taxon>Pseudomonadati</taxon>
        <taxon>Bacteroidota</taxon>
        <taxon>Bacteroidia</taxon>
        <taxon>Bacteroidales</taxon>
        <taxon>Tannerellaceae</taxon>
        <taxon>Parabacteroides</taxon>
    </lineage>
</organism>
<keyword evidence="5" id="KW-0777">Teichoic acid biosynthesis</keyword>
<dbReference type="EMBL" id="WKMC01000016">
    <property type="protein sequence ID" value="MRZ52280.1"/>
    <property type="molecule type" value="Genomic_DNA"/>
</dbReference>
<accession>A0A7K0HQK7</accession>
<proteinExistence type="inferred from homology"/>
<dbReference type="InterPro" id="IPR051612">
    <property type="entry name" value="Teichoic_Acid_Biosynth"/>
</dbReference>
<evidence type="ECO:0000313" key="7">
    <source>
        <dbReference type="EMBL" id="MRZ52280.1"/>
    </source>
</evidence>
<dbReference type="Pfam" id="PF04464">
    <property type="entry name" value="Glyphos_transf"/>
    <property type="match status" value="1"/>
</dbReference>
<comment type="caution">
    <text evidence="7">The sequence shown here is derived from an EMBL/GenBank/DDBJ whole genome shotgun (WGS) entry which is preliminary data.</text>
</comment>
<keyword evidence="6" id="KW-0472">Membrane</keyword>
<keyword evidence="3" id="KW-1003">Cell membrane</keyword>
<evidence type="ECO:0000256" key="2">
    <source>
        <dbReference type="ARBA" id="ARBA00010488"/>
    </source>
</evidence>
<dbReference type="InterPro" id="IPR007554">
    <property type="entry name" value="Glycerophosphate_synth"/>
</dbReference>
<dbReference type="PANTHER" id="PTHR37316">
    <property type="entry name" value="TEICHOIC ACID GLYCEROL-PHOSPHATE PRIMASE"/>
    <property type="match status" value="1"/>
</dbReference>
<reference evidence="7 8" key="1">
    <citation type="journal article" date="2019" name="Nat. Med.">
        <title>A library of human gut bacterial isolates paired with longitudinal multiomics data enables mechanistic microbiome research.</title>
        <authorList>
            <person name="Poyet M."/>
            <person name="Groussin M."/>
            <person name="Gibbons S.M."/>
            <person name="Avila-Pacheco J."/>
            <person name="Jiang X."/>
            <person name="Kearney S.M."/>
            <person name="Perrotta A.R."/>
            <person name="Berdy B."/>
            <person name="Zhao S."/>
            <person name="Lieberman T.D."/>
            <person name="Swanson P.K."/>
            <person name="Smith M."/>
            <person name="Roesemann S."/>
            <person name="Alexander J.E."/>
            <person name="Rich S.A."/>
            <person name="Livny J."/>
            <person name="Vlamakis H."/>
            <person name="Clish C."/>
            <person name="Bullock K."/>
            <person name="Deik A."/>
            <person name="Scott J."/>
            <person name="Pierce K.A."/>
            <person name="Xavier R.J."/>
            <person name="Alm E.J."/>
        </authorList>
    </citation>
    <scope>NUCLEOTIDE SEQUENCE [LARGE SCALE GENOMIC DNA]</scope>
    <source>
        <strain evidence="7 8">BIOML-A32</strain>
    </source>
</reference>
<evidence type="ECO:0000256" key="4">
    <source>
        <dbReference type="ARBA" id="ARBA00022679"/>
    </source>
</evidence>
<dbReference type="Gene3D" id="3.40.50.11820">
    <property type="match status" value="1"/>
</dbReference>
<evidence type="ECO:0000256" key="5">
    <source>
        <dbReference type="ARBA" id="ARBA00022944"/>
    </source>
</evidence>
<dbReference type="PANTHER" id="PTHR37316:SF3">
    <property type="entry name" value="TEICHOIC ACID GLYCEROL-PHOSPHATE TRANSFERASE"/>
    <property type="match status" value="1"/>
</dbReference>
<dbReference type="InterPro" id="IPR043148">
    <property type="entry name" value="TagF_C"/>
</dbReference>
<keyword evidence="4 7" id="KW-0808">Transferase</keyword>
<sequence>MKFLNVIFKGHSISELIQEVIYVFIGYFFLMISYCTPRNKKKWVFGNKKIFKDNTKYLFIYMQEQHPEIQTIWITSSRRLVKRLRALSYSAYYKYSLKGLYHSLTAGVYVSTVNSNHINFFTSGRVFNVNLWHGISLKAMVDNKAIPADRSFLSRVCMPYVYEQYGLFFSTTPTIDDQYLRFFRFDPQVLYHGMSPRCSFMMMDHERLLRYIEEKEDPLMLDIIHTSRKYNKVFVYMPTWRINYGTHFMDYAFPDLYALNKAFSKINAILLLKLHPSMKYDTFKYKDLKHIYYIDANIDLYPILPFTDIMISDYSSIWYDYLLLPNKGVIHYDFDVDSYAKNEFGFFRDYKTFTPGVHASDFKQLLATIESSSSLQISEERRTWILDEMWGKGRSTNNEDLIKEICKRVEQVL</sequence>
<dbReference type="InterPro" id="IPR043149">
    <property type="entry name" value="TagF_N"/>
</dbReference>
<dbReference type="GO" id="GO:0047355">
    <property type="term" value="F:CDP-glycerol glycerophosphotransferase activity"/>
    <property type="evidence" value="ECO:0007669"/>
    <property type="project" value="InterPro"/>
</dbReference>
<dbReference type="RefSeq" id="WP_154396486.1">
    <property type="nucleotide sequence ID" value="NZ_JADMWC010000005.1"/>
</dbReference>
<evidence type="ECO:0000256" key="6">
    <source>
        <dbReference type="ARBA" id="ARBA00023136"/>
    </source>
</evidence>
<comment type="similarity">
    <text evidence="2">Belongs to the CDP-glycerol glycerophosphotransferase family.</text>
</comment>
<name>A0A7K0HQK7_PARDI</name>
<dbReference type="GO" id="GO:0005886">
    <property type="term" value="C:plasma membrane"/>
    <property type="evidence" value="ECO:0007669"/>
    <property type="project" value="UniProtKB-SubCell"/>
</dbReference>
<evidence type="ECO:0000313" key="8">
    <source>
        <dbReference type="Proteomes" id="UP000441358"/>
    </source>
</evidence>